<dbReference type="Gene3D" id="3.40.50.10090">
    <property type="match status" value="2"/>
</dbReference>
<evidence type="ECO:0000313" key="3">
    <source>
        <dbReference type="Proteomes" id="UP000236379"/>
    </source>
</evidence>
<comment type="caution">
    <text evidence="2">The sequence shown here is derived from an EMBL/GenBank/DDBJ whole genome shotgun (WGS) entry which is preliminary data.</text>
</comment>
<dbReference type="InterPro" id="IPR036108">
    <property type="entry name" value="4pyrrol_syn_uPrphyn_synt_sf"/>
</dbReference>
<evidence type="ECO:0000259" key="1">
    <source>
        <dbReference type="Pfam" id="PF02602"/>
    </source>
</evidence>
<dbReference type="EMBL" id="PPPD01000001">
    <property type="protein sequence ID" value="PNY81694.1"/>
    <property type="molecule type" value="Genomic_DNA"/>
</dbReference>
<dbReference type="InterPro" id="IPR003754">
    <property type="entry name" value="4pyrrol_synth_uPrphyn_synth"/>
</dbReference>
<dbReference type="Pfam" id="PF02602">
    <property type="entry name" value="HEM4"/>
    <property type="match status" value="1"/>
</dbReference>
<sequence>MDWFGGLNVLSLESRRAEEMATLIQKYGGRATVAPSMREQKLDLTAALAAFERDLRAGTVHALACMTGVGTRLFLRELAARDPELLTLLRGVPLIARGHKPLQALREFGLSGVMVARPHTWQEVMEAMLAGLQRGQHGVILEYGEATPVAMLRELGHAGIRVTSVPVYRCAFPLDPAPLAQAIRDVVLGGPDVLLLSSGTQALHFLKYAERLKLLDEARAALNRLVIVSIGPACSEAAADLGLRIDLEANPHKMGILVRTAAEHAPGIIAGRGLRKTG</sequence>
<dbReference type="GO" id="GO:0004852">
    <property type="term" value="F:uroporphyrinogen-III synthase activity"/>
    <property type="evidence" value="ECO:0007669"/>
    <property type="project" value="InterPro"/>
</dbReference>
<gene>
    <name evidence="2" type="ORF">CVO96_10195</name>
</gene>
<feature type="domain" description="Tetrapyrrole biosynthesis uroporphyrinogen III synthase" evidence="1">
    <location>
        <begin position="19"/>
        <end position="257"/>
    </location>
</feature>
<dbReference type="CDD" id="cd06578">
    <property type="entry name" value="HemD"/>
    <property type="match status" value="1"/>
</dbReference>
<proteinExistence type="predicted"/>
<keyword evidence="3" id="KW-1185">Reference proteome</keyword>
<organism evidence="2 3">
    <name type="scientific">Deinococcus koreensis</name>
    <dbReference type="NCBI Taxonomy" id="2054903"/>
    <lineage>
        <taxon>Bacteria</taxon>
        <taxon>Thermotogati</taxon>
        <taxon>Deinococcota</taxon>
        <taxon>Deinococci</taxon>
        <taxon>Deinococcales</taxon>
        <taxon>Deinococcaceae</taxon>
        <taxon>Deinococcus</taxon>
    </lineage>
</organism>
<protein>
    <submittedName>
        <fullName evidence="2">Uroporphyrinogen-III synthase</fullName>
    </submittedName>
</protein>
<dbReference type="AlphaFoldDB" id="A0A2K3UYT3"/>
<dbReference type="OrthoDB" id="9775656at2"/>
<dbReference type="PANTHER" id="PTHR40082">
    <property type="entry name" value="BLR5956 PROTEIN"/>
    <property type="match status" value="1"/>
</dbReference>
<dbReference type="SUPFAM" id="SSF69618">
    <property type="entry name" value="HemD-like"/>
    <property type="match status" value="1"/>
</dbReference>
<dbReference type="RefSeq" id="WP_103312135.1">
    <property type="nucleotide sequence ID" value="NZ_PPPD01000001.1"/>
</dbReference>
<dbReference type="Proteomes" id="UP000236379">
    <property type="component" value="Unassembled WGS sequence"/>
</dbReference>
<dbReference type="PANTHER" id="PTHR40082:SF1">
    <property type="entry name" value="BLR5956 PROTEIN"/>
    <property type="match status" value="1"/>
</dbReference>
<name>A0A2K3UYT3_9DEIO</name>
<reference evidence="2 3" key="1">
    <citation type="submission" date="2018-01" db="EMBL/GenBank/DDBJ databases">
        <title>Deinococcus koreensis sp. nov., a radiation-resistant bacterium isolated from river water.</title>
        <authorList>
            <person name="Choi A."/>
        </authorList>
    </citation>
    <scope>NUCLEOTIDE SEQUENCE [LARGE SCALE GENOMIC DNA]</scope>
    <source>
        <strain evidence="2 3">SJW1-2</strain>
    </source>
</reference>
<accession>A0A2K3UYT3</accession>
<evidence type="ECO:0000313" key="2">
    <source>
        <dbReference type="EMBL" id="PNY81694.1"/>
    </source>
</evidence>
<dbReference type="InterPro" id="IPR039793">
    <property type="entry name" value="UROS/Hem4"/>
</dbReference>
<dbReference type="GO" id="GO:0006780">
    <property type="term" value="P:uroporphyrinogen III biosynthetic process"/>
    <property type="evidence" value="ECO:0007669"/>
    <property type="project" value="InterPro"/>
</dbReference>